<evidence type="ECO:0000313" key="3">
    <source>
        <dbReference type="Proteomes" id="UP000765509"/>
    </source>
</evidence>
<evidence type="ECO:0000259" key="1">
    <source>
        <dbReference type="Pfam" id="PF17921"/>
    </source>
</evidence>
<sequence length="151" mass="17636">MKDCREPSFSSKLDERWKKAYNEERFHLLYGILYHGTKDTCVMALADRTLINTIIPEFHDSVESGNLSEDRTLERVKPCSWWPNWRKYVEEYCQTCDQFPKENGATGKEVGMMIQIQEPKSPWEIVHMNWVTALPPGGDRSYSSCLVLVDR</sequence>
<reference evidence="2" key="1">
    <citation type="submission" date="2021-03" db="EMBL/GenBank/DDBJ databases">
        <title>Draft genome sequence of rust myrtle Austropuccinia psidii MF-1, a brazilian biotype.</title>
        <authorList>
            <person name="Quecine M.C."/>
            <person name="Pachon D.M.R."/>
            <person name="Bonatelli M.L."/>
            <person name="Correr F.H."/>
            <person name="Franceschini L.M."/>
            <person name="Leite T.F."/>
            <person name="Margarido G.R.A."/>
            <person name="Almeida C.A."/>
            <person name="Ferrarezi J.A."/>
            <person name="Labate C.A."/>
        </authorList>
    </citation>
    <scope>NUCLEOTIDE SEQUENCE</scope>
    <source>
        <strain evidence="2">MF-1</strain>
    </source>
</reference>
<dbReference type="EMBL" id="AVOT02099615">
    <property type="protein sequence ID" value="MBW0576985.1"/>
    <property type="molecule type" value="Genomic_DNA"/>
</dbReference>
<proteinExistence type="predicted"/>
<evidence type="ECO:0000313" key="2">
    <source>
        <dbReference type="EMBL" id="MBW0576985.1"/>
    </source>
</evidence>
<dbReference type="PANTHER" id="PTHR37984:SF15">
    <property type="entry name" value="INTEGRASE CATALYTIC DOMAIN-CONTAINING PROTEIN"/>
    <property type="match status" value="1"/>
</dbReference>
<dbReference type="InterPro" id="IPR041588">
    <property type="entry name" value="Integrase_H2C2"/>
</dbReference>
<keyword evidence="3" id="KW-1185">Reference proteome</keyword>
<protein>
    <recommendedName>
        <fullName evidence="1">Integrase zinc-binding domain-containing protein</fullName>
    </recommendedName>
</protein>
<accession>A0A9Q3KCY9</accession>
<dbReference type="Proteomes" id="UP000765509">
    <property type="component" value="Unassembled WGS sequence"/>
</dbReference>
<comment type="caution">
    <text evidence="2">The sequence shown here is derived from an EMBL/GenBank/DDBJ whole genome shotgun (WGS) entry which is preliminary data.</text>
</comment>
<dbReference type="InterPro" id="IPR050951">
    <property type="entry name" value="Retrovirus_Pol_polyprotein"/>
</dbReference>
<dbReference type="AlphaFoldDB" id="A0A9Q3KCY9"/>
<dbReference type="Gene3D" id="1.10.340.70">
    <property type="match status" value="1"/>
</dbReference>
<name>A0A9Q3KCY9_9BASI</name>
<gene>
    <name evidence="2" type="ORF">O181_116700</name>
</gene>
<feature type="domain" description="Integrase zinc-binding" evidence="1">
    <location>
        <begin position="47"/>
        <end position="98"/>
    </location>
</feature>
<dbReference type="PANTHER" id="PTHR37984">
    <property type="entry name" value="PROTEIN CBG26694"/>
    <property type="match status" value="1"/>
</dbReference>
<organism evidence="2 3">
    <name type="scientific">Austropuccinia psidii MF-1</name>
    <dbReference type="NCBI Taxonomy" id="1389203"/>
    <lineage>
        <taxon>Eukaryota</taxon>
        <taxon>Fungi</taxon>
        <taxon>Dikarya</taxon>
        <taxon>Basidiomycota</taxon>
        <taxon>Pucciniomycotina</taxon>
        <taxon>Pucciniomycetes</taxon>
        <taxon>Pucciniales</taxon>
        <taxon>Sphaerophragmiaceae</taxon>
        <taxon>Austropuccinia</taxon>
    </lineage>
</organism>
<dbReference type="Pfam" id="PF17921">
    <property type="entry name" value="Integrase_H2C2"/>
    <property type="match status" value="1"/>
</dbReference>